<dbReference type="Proteomes" id="UP000649604">
    <property type="component" value="Unassembled WGS sequence"/>
</dbReference>
<keyword evidence="1" id="KW-1133">Transmembrane helix</keyword>
<feature type="transmembrane region" description="Helical" evidence="1">
    <location>
        <begin position="6"/>
        <end position="25"/>
    </location>
</feature>
<accession>A0A9D5JXK1</accession>
<feature type="transmembrane region" description="Helical" evidence="1">
    <location>
        <begin position="199"/>
        <end position="219"/>
    </location>
</feature>
<protein>
    <submittedName>
        <fullName evidence="2">Uncharacterized protein</fullName>
    </submittedName>
</protein>
<evidence type="ECO:0000313" key="3">
    <source>
        <dbReference type="Proteomes" id="UP000649604"/>
    </source>
</evidence>
<comment type="caution">
    <text evidence="2">The sequence shown here is derived from an EMBL/GenBank/DDBJ whole genome shotgun (WGS) entry which is preliminary data.</text>
</comment>
<sequence>MTTYEHTISKILLCGVVLLALLWEYRRSKTPPQKQKMVYVLTLLAVLSFLAYYRFGFFPVYVHFWEHFHYKLSAKYFHELGYDGLYVASIEAQQQAIPNLPIPPFIRDLRNYEIVPTASVAQHRQEVVNRFSSERWQGFVRDHTYYLRVMRWASQRRGRDFLQALATLRLDHGFNATPMWIFMGKLFAWLPANQSSSRFLVTLDVLLLLLMFLVVIQTYGLRAGCLGMVVFGLGYGWHYGWIGGGFLRQDWLVATVVGICLLKRKRTMTAGMLLGYATMVRIFPIILLFGPGVKAIQDLLAHRKPAWFVRLLLGFTASVIISFAVGSFTGQGTEAWRQFAVNIMTHHGSLSANRVGFQNLLLYGPATMRVETEQWYEHVSQVKRERQIIIVVASVVALGLLATAIWRVPLDESLMLGIAAIFFVTSLACYYWVMCIVFALRRNTAVLVGFLLLNIGVYGVQLFRVPAPRIMYGLVLSWGLALLVGLWIGPDSWQTLRGWLAGTHDAETIS</sequence>
<organism evidence="2 3">
    <name type="scientific">candidate division KSB3 bacterium</name>
    <dbReference type="NCBI Taxonomy" id="2044937"/>
    <lineage>
        <taxon>Bacteria</taxon>
        <taxon>candidate division KSB3</taxon>
    </lineage>
</organism>
<name>A0A9D5JXK1_9BACT</name>
<dbReference type="AlphaFoldDB" id="A0A9D5JXK1"/>
<proteinExistence type="predicted"/>
<feature type="transmembrane region" description="Helical" evidence="1">
    <location>
        <begin position="37"/>
        <end position="55"/>
    </location>
</feature>
<gene>
    <name evidence="2" type="ORF">GF339_13965</name>
</gene>
<evidence type="ECO:0000256" key="1">
    <source>
        <dbReference type="SAM" id="Phobius"/>
    </source>
</evidence>
<feature type="transmembrane region" description="Helical" evidence="1">
    <location>
        <begin position="414"/>
        <end position="433"/>
    </location>
</feature>
<feature type="transmembrane region" description="Helical" evidence="1">
    <location>
        <begin position="273"/>
        <end position="293"/>
    </location>
</feature>
<evidence type="ECO:0000313" key="2">
    <source>
        <dbReference type="EMBL" id="MBD3325687.1"/>
    </source>
</evidence>
<feature type="transmembrane region" description="Helical" evidence="1">
    <location>
        <begin position="388"/>
        <end position="408"/>
    </location>
</feature>
<reference evidence="2" key="1">
    <citation type="submission" date="2019-11" db="EMBL/GenBank/DDBJ databases">
        <title>Microbial mats filling the niche in hypersaline microbial mats.</title>
        <authorList>
            <person name="Wong H.L."/>
            <person name="Macleod F.I."/>
            <person name="White R.A. III"/>
            <person name="Burns B.P."/>
        </authorList>
    </citation>
    <scope>NUCLEOTIDE SEQUENCE</scope>
    <source>
        <strain evidence="2">Rbin_158</strain>
    </source>
</reference>
<feature type="transmembrane region" description="Helical" evidence="1">
    <location>
        <begin position="445"/>
        <end position="464"/>
    </location>
</feature>
<dbReference type="EMBL" id="WJJP01000449">
    <property type="protein sequence ID" value="MBD3325687.1"/>
    <property type="molecule type" value="Genomic_DNA"/>
</dbReference>
<keyword evidence="1" id="KW-0812">Transmembrane</keyword>
<feature type="transmembrane region" description="Helical" evidence="1">
    <location>
        <begin position="470"/>
        <end position="489"/>
    </location>
</feature>
<feature type="transmembrane region" description="Helical" evidence="1">
    <location>
        <begin position="305"/>
        <end position="328"/>
    </location>
</feature>
<keyword evidence="1" id="KW-0472">Membrane</keyword>